<name>A0A512C3S4_9HYPH</name>
<reference evidence="1 2" key="1">
    <citation type="submission" date="2019-07" db="EMBL/GenBank/DDBJ databases">
        <title>Whole genome shotgun sequence of Microvirga aerophila NBRC 106136.</title>
        <authorList>
            <person name="Hosoyama A."/>
            <person name="Uohara A."/>
            <person name="Ohji S."/>
            <person name="Ichikawa N."/>
        </authorList>
    </citation>
    <scope>NUCLEOTIDE SEQUENCE [LARGE SCALE GENOMIC DNA]</scope>
    <source>
        <strain evidence="1 2">NBRC 106136</strain>
    </source>
</reference>
<accession>A0A512C3S4</accession>
<keyword evidence="2" id="KW-1185">Reference proteome</keyword>
<dbReference type="EMBL" id="BJYU01000260">
    <property type="protein sequence ID" value="GEO18860.1"/>
    <property type="molecule type" value="Genomic_DNA"/>
</dbReference>
<dbReference type="Proteomes" id="UP000321085">
    <property type="component" value="Unassembled WGS sequence"/>
</dbReference>
<protein>
    <submittedName>
        <fullName evidence="1">Uncharacterized protein</fullName>
    </submittedName>
</protein>
<organism evidence="1 2">
    <name type="scientific">Microvirga aerophila</name>
    <dbReference type="NCBI Taxonomy" id="670291"/>
    <lineage>
        <taxon>Bacteria</taxon>
        <taxon>Pseudomonadati</taxon>
        <taxon>Pseudomonadota</taxon>
        <taxon>Alphaproteobacteria</taxon>
        <taxon>Hyphomicrobiales</taxon>
        <taxon>Methylobacteriaceae</taxon>
        <taxon>Microvirga</taxon>
    </lineage>
</organism>
<evidence type="ECO:0000313" key="2">
    <source>
        <dbReference type="Proteomes" id="UP000321085"/>
    </source>
</evidence>
<sequence length="39" mass="4362">MPAWNNVLSYFEQPGYPDCQQNDAQAVFGIAKAEYGSNH</sequence>
<gene>
    <name evidence="1" type="ORF">MAE02_65560</name>
</gene>
<evidence type="ECO:0000313" key="1">
    <source>
        <dbReference type="EMBL" id="GEO18860.1"/>
    </source>
</evidence>
<proteinExistence type="predicted"/>
<comment type="caution">
    <text evidence="1">The sequence shown here is derived from an EMBL/GenBank/DDBJ whole genome shotgun (WGS) entry which is preliminary data.</text>
</comment>
<dbReference type="AlphaFoldDB" id="A0A512C3S4"/>